<protein>
    <recommendedName>
        <fullName evidence="5">Quinol oxidase subunit 4</fullName>
    </recommendedName>
</protein>
<evidence type="ECO:0000256" key="1">
    <source>
        <dbReference type="SAM" id="MobiDB-lite"/>
    </source>
</evidence>
<dbReference type="PROSITE" id="PS51257">
    <property type="entry name" value="PROKAR_LIPOPROTEIN"/>
    <property type="match status" value="1"/>
</dbReference>
<keyword evidence="4" id="KW-1185">Reference proteome</keyword>
<name>A0A0A2LKG9_9FLAO</name>
<dbReference type="RefSeq" id="WP_035133488.1">
    <property type="nucleotide sequence ID" value="NZ_JRLV01000009.1"/>
</dbReference>
<feature type="compositionally biased region" description="Basic and acidic residues" evidence="1">
    <location>
        <begin position="29"/>
        <end position="42"/>
    </location>
</feature>
<organism evidence="3 4">
    <name type="scientific">Flavobacterium beibuense F44-8</name>
    <dbReference type="NCBI Taxonomy" id="1406840"/>
    <lineage>
        <taxon>Bacteria</taxon>
        <taxon>Pseudomonadati</taxon>
        <taxon>Bacteroidota</taxon>
        <taxon>Flavobacteriia</taxon>
        <taxon>Flavobacteriales</taxon>
        <taxon>Flavobacteriaceae</taxon>
        <taxon>Flavobacterium</taxon>
    </lineage>
</organism>
<feature type="chain" id="PRO_5001991263" description="Quinol oxidase subunit 4" evidence="2">
    <location>
        <begin position="23"/>
        <end position="62"/>
    </location>
</feature>
<feature type="region of interest" description="Disordered" evidence="1">
    <location>
        <begin position="29"/>
        <end position="62"/>
    </location>
</feature>
<reference evidence="3 4" key="1">
    <citation type="submission" date="2013-09" db="EMBL/GenBank/DDBJ databases">
        <authorList>
            <person name="Zeng Z."/>
            <person name="Chen C."/>
        </authorList>
    </citation>
    <scope>NUCLEOTIDE SEQUENCE [LARGE SCALE GENOMIC DNA]</scope>
    <source>
        <strain evidence="3 4">F44-8</strain>
    </source>
</reference>
<dbReference type="Proteomes" id="UP000030129">
    <property type="component" value="Unassembled WGS sequence"/>
</dbReference>
<accession>A0A0A2LKG9</accession>
<dbReference type="EMBL" id="JRLV01000009">
    <property type="protein sequence ID" value="KGO80737.1"/>
    <property type="molecule type" value="Genomic_DNA"/>
</dbReference>
<evidence type="ECO:0000256" key="2">
    <source>
        <dbReference type="SAM" id="SignalP"/>
    </source>
</evidence>
<evidence type="ECO:0008006" key="5">
    <source>
        <dbReference type="Google" id="ProtNLM"/>
    </source>
</evidence>
<evidence type="ECO:0000313" key="3">
    <source>
        <dbReference type="EMBL" id="KGO80737.1"/>
    </source>
</evidence>
<dbReference type="AlphaFoldDB" id="A0A0A2LKG9"/>
<comment type="caution">
    <text evidence="3">The sequence shown here is derived from an EMBL/GenBank/DDBJ whole genome shotgun (WGS) entry which is preliminary data.</text>
</comment>
<sequence>MKRTFRLITAPTVMVLILVVAACSRLPHEQDNDGKQEMKQQEKALTNSPEHINDLKPIKPKA</sequence>
<keyword evidence="2" id="KW-0732">Signal</keyword>
<feature type="compositionally biased region" description="Basic and acidic residues" evidence="1">
    <location>
        <begin position="51"/>
        <end position="62"/>
    </location>
</feature>
<proteinExistence type="predicted"/>
<feature type="signal peptide" evidence="2">
    <location>
        <begin position="1"/>
        <end position="22"/>
    </location>
</feature>
<gene>
    <name evidence="3" type="ORF">Q763_09355</name>
</gene>
<evidence type="ECO:0000313" key="4">
    <source>
        <dbReference type="Proteomes" id="UP000030129"/>
    </source>
</evidence>